<name>A0A317L0R3_9BACI</name>
<proteinExistence type="predicted"/>
<keyword evidence="3 5" id="KW-1133">Transmembrane helix</keyword>
<evidence type="ECO:0000256" key="3">
    <source>
        <dbReference type="ARBA" id="ARBA00022989"/>
    </source>
</evidence>
<feature type="transmembrane region" description="Helical" evidence="5">
    <location>
        <begin position="32"/>
        <end position="52"/>
    </location>
</feature>
<comment type="subcellular location">
    <subcellularLocation>
        <location evidence="1">Membrane</location>
        <topology evidence="1">Multi-pass membrane protein</topology>
    </subcellularLocation>
</comment>
<evidence type="ECO:0000256" key="4">
    <source>
        <dbReference type="ARBA" id="ARBA00023136"/>
    </source>
</evidence>
<protein>
    <submittedName>
        <fullName evidence="6">Transporter</fullName>
    </submittedName>
</protein>
<evidence type="ECO:0000256" key="5">
    <source>
        <dbReference type="SAM" id="Phobius"/>
    </source>
</evidence>
<evidence type="ECO:0000313" key="6">
    <source>
        <dbReference type="EMBL" id="PWU69096.1"/>
    </source>
</evidence>
<keyword evidence="7" id="KW-1185">Reference proteome</keyword>
<gene>
    <name evidence="6" type="ORF">DLJ74_09050</name>
</gene>
<dbReference type="OrthoDB" id="9785285at2"/>
<keyword evidence="4 5" id="KW-0472">Membrane</keyword>
<feature type="transmembrane region" description="Helical" evidence="5">
    <location>
        <begin position="109"/>
        <end position="130"/>
    </location>
</feature>
<comment type="caution">
    <text evidence="6">The sequence shown here is derived from an EMBL/GenBank/DDBJ whole genome shotgun (WGS) entry which is preliminary data.</text>
</comment>
<organism evidence="6 7">
    <name type="scientific">Gracilibacillus dipsosauri</name>
    <dbReference type="NCBI Taxonomy" id="178340"/>
    <lineage>
        <taxon>Bacteria</taxon>
        <taxon>Bacillati</taxon>
        <taxon>Bacillota</taxon>
        <taxon>Bacilli</taxon>
        <taxon>Bacillales</taxon>
        <taxon>Bacillaceae</taxon>
        <taxon>Gracilibacillus</taxon>
    </lineage>
</organism>
<dbReference type="Proteomes" id="UP000245624">
    <property type="component" value="Unassembled WGS sequence"/>
</dbReference>
<dbReference type="RefSeq" id="WP_109984597.1">
    <property type="nucleotide sequence ID" value="NZ_QGTD01000008.1"/>
</dbReference>
<evidence type="ECO:0000313" key="7">
    <source>
        <dbReference type="Proteomes" id="UP000245624"/>
    </source>
</evidence>
<keyword evidence="2 5" id="KW-0812">Transmembrane</keyword>
<sequence>MQKLLKILYDSLMILLIIVTILTLWSDNEINSEIHFIVWLVFAIDFIVRFALAKEKWQFIKKNPFLIIAVIPLDQFFQLARIVRIFYLFRIKTITKYYIKPYLEKLERTHKLIIICIIPFGLWIEALIIWRMDNKLDSWNNAIIEVFSHLFLFAKSIEMIKHFPTIILLSITSILGVLLQGLALQWFFTKIEDVYRRSVN</sequence>
<dbReference type="GO" id="GO:0016020">
    <property type="term" value="C:membrane"/>
    <property type="evidence" value="ECO:0007669"/>
    <property type="project" value="UniProtKB-SubCell"/>
</dbReference>
<feature type="transmembrane region" description="Helical" evidence="5">
    <location>
        <begin position="7"/>
        <end position="26"/>
    </location>
</feature>
<evidence type="ECO:0000256" key="1">
    <source>
        <dbReference type="ARBA" id="ARBA00004141"/>
    </source>
</evidence>
<dbReference type="AlphaFoldDB" id="A0A317L0R3"/>
<dbReference type="InterPro" id="IPR027359">
    <property type="entry name" value="Volt_channel_dom_sf"/>
</dbReference>
<reference evidence="6 7" key="1">
    <citation type="submission" date="2018-05" db="EMBL/GenBank/DDBJ databases">
        <title>Genomic analysis of Gracilibacillus dipsosauri DD1 reveals novel features of a salt-tolerant amylase.</title>
        <authorList>
            <person name="Deutch C.E."/>
            <person name="Yang S."/>
        </authorList>
    </citation>
    <scope>NUCLEOTIDE SEQUENCE [LARGE SCALE GENOMIC DNA]</scope>
    <source>
        <strain evidence="6 7">DD1</strain>
    </source>
</reference>
<dbReference type="Gene3D" id="1.20.120.350">
    <property type="entry name" value="Voltage-gated potassium channels. Chain C"/>
    <property type="match status" value="1"/>
</dbReference>
<feature type="transmembrane region" description="Helical" evidence="5">
    <location>
        <begin position="166"/>
        <end position="188"/>
    </location>
</feature>
<dbReference type="EMBL" id="QGTD01000008">
    <property type="protein sequence ID" value="PWU69096.1"/>
    <property type="molecule type" value="Genomic_DNA"/>
</dbReference>
<evidence type="ECO:0000256" key="2">
    <source>
        <dbReference type="ARBA" id="ARBA00022692"/>
    </source>
</evidence>
<accession>A0A317L0R3</accession>